<protein>
    <submittedName>
        <fullName evidence="1">Uncharacterized protein</fullName>
    </submittedName>
</protein>
<proteinExistence type="predicted"/>
<dbReference type="RefSeq" id="WP_121369608.1">
    <property type="nucleotide sequence ID" value="NZ_RBKS01000001.1"/>
</dbReference>
<reference evidence="1 2" key="1">
    <citation type="submission" date="2018-10" db="EMBL/GenBank/DDBJ databases">
        <title>Sequencing the genomes of 1000 actinobacteria strains.</title>
        <authorList>
            <person name="Klenk H.-P."/>
        </authorList>
    </citation>
    <scope>NUCLEOTIDE SEQUENCE [LARGE SCALE GENOMIC DNA]</scope>
    <source>
        <strain evidence="1 2">DSM 17894</strain>
    </source>
</reference>
<dbReference type="AlphaFoldDB" id="A0A495IFG5"/>
<dbReference type="Proteomes" id="UP000280008">
    <property type="component" value="Unassembled WGS sequence"/>
</dbReference>
<keyword evidence="2" id="KW-1185">Reference proteome</keyword>
<sequence>MTTRYGHDAIGPYPPGSIEFEATLGEETARRLANRLAREPGSTIKPWSDMSQDERSESVQAVLIVRYALAEAWPHVVARTRHTRG</sequence>
<evidence type="ECO:0000313" key="1">
    <source>
        <dbReference type="EMBL" id="RKR74747.1"/>
    </source>
</evidence>
<evidence type="ECO:0000313" key="2">
    <source>
        <dbReference type="Proteomes" id="UP000280008"/>
    </source>
</evidence>
<gene>
    <name evidence="1" type="ORF">C8E83_1876</name>
</gene>
<accession>A0A495IFG5</accession>
<dbReference type="EMBL" id="RBKS01000001">
    <property type="protein sequence ID" value="RKR74747.1"/>
    <property type="molecule type" value="Genomic_DNA"/>
</dbReference>
<comment type="caution">
    <text evidence="1">The sequence shown here is derived from an EMBL/GenBank/DDBJ whole genome shotgun (WGS) entry which is preliminary data.</text>
</comment>
<name>A0A495IFG5_9MICO</name>
<organism evidence="1 2">
    <name type="scientific">Frondihabitans australicus</name>
    <dbReference type="NCBI Taxonomy" id="386892"/>
    <lineage>
        <taxon>Bacteria</taxon>
        <taxon>Bacillati</taxon>
        <taxon>Actinomycetota</taxon>
        <taxon>Actinomycetes</taxon>
        <taxon>Micrococcales</taxon>
        <taxon>Microbacteriaceae</taxon>
        <taxon>Frondihabitans</taxon>
    </lineage>
</organism>